<evidence type="ECO:0000313" key="2">
    <source>
        <dbReference type="EMBL" id="KAK3371019.1"/>
    </source>
</evidence>
<reference evidence="2" key="1">
    <citation type="journal article" date="2023" name="Mol. Phylogenet. Evol.">
        <title>Genome-scale phylogeny and comparative genomics of the fungal order Sordariales.</title>
        <authorList>
            <person name="Hensen N."/>
            <person name="Bonometti L."/>
            <person name="Westerberg I."/>
            <person name="Brannstrom I.O."/>
            <person name="Guillou S."/>
            <person name="Cros-Aarteil S."/>
            <person name="Calhoun S."/>
            <person name="Haridas S."/>
            <person name="Kuo A."/>
            <person name="Mondo S."/>
            <person name="Pangilinan J."/>
            <person name="Riley R."/>
            <person name="LaButti K."/>
            <person name="Andreopoulos B."/>
            <person name="Lipzen A."/>
            <person name="Chen C."/>
            <person name="Yan M."/>
            <person name="Daum C."/>
            <person name="Ng V."/>
            <person name="Clum A."/>
            <person name="Steindorff A."/>
            <person name="Ohm R.A."/>
            <person name="Martin F."/>
            <person name="Silar P."/>
            <person name="Natvig D.O."/>
            <person name="Lalanne C."/>
            <person name="Gautier V."/>
            <person name="Ament-Velasquez S.L."/>
            <person name="Kruys A."/>
            <person name="Hutchinson M.I."/>
            <person name="Powell A.J."/>
            <person name="Barry K."/>
            <person name="Miller A.N."/>
            <person name="Grigoriev I.V."/>
            <person name="Debuchy R."/>
            <person name="Gladieux P."/>
            <person name="Hiltunen Thoren M."/>
            <person name="Johannesson H."/>
        </authorList>
    </citation>
    <scope>NUCLEOTIDE SEQUENCE</scope>
    <source>
        <strain evidence="2">CBS 958.72</strain>
    </source>
</reference>
<accession>A0AAE0K6J0</accession>
<dbReference type="SUPFAM" id="SSF56112">
    <property type="entry name" value="Protein kinase-like (PK-like)"/>
    <property type="match status" value="1"/>
</dbReference>
<keyword evidence="3" id="KW-1185">Reference proteome</keyword>
<dbReference type="GO" id="GO:0004672">
    <property type="term" value="F:protein kinase activity"/>
    <property type="evidence" value="ECO:0007669"/>
    <property type="project" value="InterPro"/>
</dbReference>
<dbReference type="Pfam" id="PF00069">
    <property type="entry name" value="Pkinase"/>
    <property type="match status" value="1"/>
</dbReference>
<reference evidence="2" key="2">
    <citation type="submission" date="2023-06" db="EMBL/GenBank/DDBJ databases">
        <authorList>
            <consortium name="Lawrence Berkeley National Laboratory"/>
            <person name="Haridas S."/>
            <person name="Hensen N."/>
            <person name="Bonometti L."/>
            <person name="Westerberg I."/>
            <person name="Brannstrom I.O."/>
            <person name="Guillou S."/>
            <person name="Cros-Aarteil S."/>
            <person name="Calhoun S."/>
            <person name="Kuo A."/>
            <person name="Mondo S."/>
            <person name="Pangilinan J."/>
            <person name="Riley R."/>
            <person name="Labutti K."/>
            <person name="Andreopoulos B."/>
            <person name="Lipzen A."/>
            <person name="Chen C."/>
            <person name="Yanf M."/>
            <person name="Daum C."/>
            <person name="Ng V."/>
            <person name="Clum A."/>
            <person name="Steindorff A."/>
            <person name="Ohm R."/>
            <person name="Martin F."/>
            <person name="Silar P."/>
            <person name="Natvig D."/>
            <person name="Lalanne C."/>
            <person name="Gautier V."/>
            <person name="Ament-Velasquez S.L."/>
            <person name="Kruys A."/>
            <person name="Hutchinson M.I."/>
            <person name="Powell A.J."/>
            <person name="Barry K."/>
            <person name="Miller A.N."/>
            <person name="Grigoriev I.V."/>
            <person name="Debuchy R."/>
            <person name="Gladieux P."/>
            <person name="Thoren M.H."/>
            <person name="Johannesson H."/>
        </authorList>
    </citation>
    <scope>NUCLEOTIDE SEQUENCE</scope>
    <source>
        <strain evidence="2">CBS 958.72</strain>
    </source>
</reference>
<dbReference type="Proteomes" id="UP001287356">
    <property type="component" value="Unassembled WGS sequence"/>
</dbReference>
<protein>
    <recommendedName>
        <fullName evidence="1">Protein kinase domain-containing protein</fullName>
    </recommendedName>
</protein>
<proteinExistence type="predicted"/>
<evidence type="ECO:0000313" key="3">
    <source>
        <dbReference type="Proteomes" id="UP001287356"/>
    </source>
</evidence>
<dbReference type="PROSITE" id="PS50011">
    <property type="entry name" value="PROTEIN_KINASE_DOM"/>
    <property type="match status" value="1"/>
</dbReference>
<dbReference type="InterPro" id="IPR011009">
    <property type="entry name" value="Kinase-like_dom_sf"/>
</dbReference>
<name>A0AAE0K6J0_9PEZI</name>
<organism evidence="2 3">
    <name type="scientific">Lasiosphaeria ovina</name>
    <dbReference type="NCBI Taxonomy" id="92902"/>
    <lineage>
        <taxon>Eukaryota</taxon>
        <taxon>Fungi</taxon>
        <taxon>Dikarya</taxon>
        <taxon>Ascomycota</taxon>
        <taxon>Pezizomycotina</taxon>
        <taxon>Sordariomycetes</taxon>
        <taxon>Sordariomycetidae</taxon>
        <taxon>Sordariales</taxon>
        <taxon>Lasiosphaeriaceae</taxon>
        <taxon>Lasiosphaeria</taxon>
    </lineage>
</organism>
<evidence type="ECO:0000259" key="1">
    <source>
        <dbReference type="PROSITE" id="PS50011"/>
    </source>
</evidence>
<dbReference type="AlphaFoldDB" id="A0AAE0K6J0"/>
<comment type="caution">
    <text evidence="2">The sequence shown here is derived from an EMBL/GenBank/DDBJ whole genome shotgun (WGS) entry which is preliminary data.</text>
</comment>
<dbReference type="EMBL" id="JAULSN010000005">
    <property type="protein sequence ID" value="KAK3371019.1"/>
    <property type="molecule type" value="Genomic_DNA"/>
</dbReference>
<sequence>MWESNDYSHILTGIERGINHLHALGLVHNDINPSNVMLDGFGEAAIVDFGSCRRVGGSLEGAGRTYEWYDERVDTAQLQNNIDALAEMRAWMGGDEKPFLFGE</sequence>
<gene>
    <name evidence="2" type="ORF">B0T24DRAFT_705731</name>
</gene>
<feature type="domain" description="Protein kinase" evidence="1">
    <location>
        <begin position="1"/>
        <end position="103"/>
    </location>
</feature>
<dbReference type="InterPro" id="IPR000719">
    <property type="entry name" value="Prot_kinase_dom"/>
</dbReference>
<dbReference type="GO" id="GO:0005524">
    <property type="term" value="F:ATP binding"/>
    <property type="evidence" value="ECO:0007669"/>
    <property type="project" value="InterPro"/>
</dbReference>
<dbReference type="Gene3D" id="1.10.510.10">
    <property type="entry name" value="Transferase(Phosphotransferase) domain 1"/>
    <property type="match status" value="1"/>
</dbReference>